<gene>
    <name evidence="1" type="ORF">BpHYR1_037658</name>
</gene>
<dbReference type="EMBL" id="REGN01002929">
    <property type="protein sequence ID" value="RNA25407.1"/>
    <property type="molecule type" value="Genomic_DNA"/>
</dbReference>
<organism evidence="1 2">
    <name type="scientific">Brachionus plicatilis</name>
    <name type="common">Marine rotifer</name>
    <name type="synonym">Brachionus muelleri</name>
    <dbReference type="NCBI Taxonomy" id="10195"/>
    <lineage>
        <taxon>Eukaryota</taxon>
        <taxon>Metazoa</taxon>
        <taxon>Spiralia</taxon>
        <taxon>Gnathifera</taxon>
        <taxon>Rotifera</taxon>
        <taxon>Eurotatoria</taxon>
        <taxon>Monogononta</taxon>
        <taxon>Pseudotrocha</taxon>
        <taxon>Ploima</taxon>
        <taxon>Brachionidae</taxon>
        <taxon>Brachionus</taxon>
    </lineage>
</organism>
<comment type="caution">
    <text evidence="1">The sequence shown here is derived from an EMBL/GenBank/DDBJ whole genome shotgun (WGS) entry which is preliminary data.</text>
</comment>
<evidence type="ECO:0000313" key="1">
    <source>
        <dbReference type="EMBL" id="RNA25407.1"/>
    </source>
</evidence>
<evidence type="ECO:0000313" key="2">
    <source>
        <dbReference type="Proteomes" id="UP000276133"/>
    </source>
</evidence>
<dbReference type="Proteomes" id="UP000276133">
    <property type="component" value="Unassembled WGS sequence"/>
</dbReference>
<reference evidence="1 2" key="1">
    <citation type="journal article" date="2018" name="Sci. Rep.">
        <title>Genomic signatures of local adaptation to the degree of environmental predictability in rotifers.</title>
        <authorList>
            <person name="Franch-Gras L."/>
            <person name="Hahn C."/>
            <person name="Garcia-Roger E.M."/>
            <person name="Carmona M.J."/>
            <person name="Serra M."/>
            <person name="Gomez A."/>
        </authorList>
    </citation>
    <scope>NUCLEOTIDE SEQUENCE [LARGE SCALE GENOMIC DNA]</scope>
    <source>
        <strain evidence="1">HYR1</strain>
    </source>
</reference>
<keyword evidence="2" id="KW-1185">Reference proteome</keyword>
<proteinExistence type="predicted"/>
<protein>
    <submittedName>
        <fullName evidence="1">Uncharacterized protein</fullName>
    </submittedName>
</protein>
<dbReference type="AlphaFoldDB" id="A0A3M7RPX4"/>
<accession>A0A3M7RPX4</accession>
<name>A0A3M7RPX4_BRAPC</name>
<sequence length="121" mass="14245">MCSLAVFKEALFILCQLFASHFFLNWVESLQISNYAYDLNIIIKIKLFTLVTKLLEITVIKKENLINLFNYLTEPCANKLNCICFKLNFVILPLWSRIHTIKFRLGLVDRFQFLKPNKVVI</sequence>